<evidence type="ECO:0000313" key="5">
    <source>
        <dbReference type="Proteomes" id="UP000237347"/>
    </source>
</evidence>
<evidence type="ECO:0000259" key="3">
    <source>
        <dbReference type="Pfam" id="PF13456"/>
    </source>
</evidence>
<dbReference type="PANTHER" id="PTHR47723:SF19">
    <property type="entry name" value="POLYNUCLEOTIDYL TRANSFERASE, RIBONUCLEASE H-LIKE SUPERFAMILY PROTEIN"/>
    <property type="match status" value="1"/>
</dbReference>
<organism evidence="4 5">
    <name type="scientific">Quercus suber</name>
    <name type="common">Cork oak</name>
    <dbReference type="NCBI Taxonomy" id="58331"/>
    <lineage>
        <taxon>Eukaryota</taxon>
        <taxon>Viridiplantae</taxon>
        <taxon>Streptophyta</taxon>
        <taxon>Embryophyta</taxon>
        <taxon>Tracheophyta</taxon>
        <taxon>Spermatophyta</taxon>
        <taxon>Magnoliopsida</taxon>
        <taxon>eudicotyledons</taxon>
        <taxon>Gunneridae</taxon>
        <taxon>Pentapetalae</taxon>
        <taxon>rosids</taxon>
        <taxon>fabids</taxon>
        <taxon>Fagales</taxon>
        <taxon>Fagaceae</taxon>
        <taxon>Quercus</taxon>
    </lineage>
</organism>
<dbReference type="Pfam" id="PF13456">
    <property type="entry name" value="RVT_3"/>
    <property type="match status" value="1"/>
</dbReference>
<feature type="compositionally biased region" description="Basic and acidic residues" evidence="2">
    <location>
        <begin position="117"/>
        <end position="135"/>
    </location>
</feature>
<dbReference type="Gene3D" id="3.30.420.10">
    <property type="entry name" value="Ribonuclease H-like superfamily/Ribonuclease H"/>
    <property type="match status" value="1"/>
</dbReference>
<dbReference type="AlphaFoldDB" id="A0AAW0K5U7"/>
<proteinExistence type="predicted"/>
<evidence type="ECO:0000256" key="2">
    <source>
        <dbReference type="SAM" id="MobiDB-lite"/>
    </source>
</evidence>
<evidence type="ECO:0000256" key="1">
    <source>
        <dbReference type="SAM" id="Coils"/>
    </source>
</evidence>
<sequence length="325" mass="36787">MACLQLEFKIWHPSDIIKLIKLLLTPTVANPNNITVLSSPLHHPVELGLWAVHRKEGKTQHSGRRQAKGKKGWGLNQETGNFPVERNGDVSLTDVTTDGDRNFWEMNFQIQIQSQGNKEDTGKQENVGSHDRKEKEGWRESYVIEDYERSMDSNYWDPQVAKRAEQQRECHEVTSPIKIRNGPNEEAETIKDKEKAQVKKGRLKKLARQQQNNEEAMDTITRDWKPSPEGFSLINVDGAIPAEDGHSGIGIVIWDWESQIVAAISMPLYGKFAVEETEAVAMEKGAILAFDLGLENVILEGDSLQTIQAIIKKDYREFTCNSHTA</sequence>
<name>A0AAW0K5U7_QUESU</name>
<dbReference type="InterPro" id="IPR002156">
    <property type="entry name" value="RNaseH_domain"/>
</dbReference>
<feature type="region of interest" description="Disordered" evidence="2">
    <location>
        <begin position="113"/>
        <end position="135"/>
    </location>
</feature>
<keyword evidence="1" id="KW-0175">Coiled coil</keyword>
<dbReference type="EMBL" id="PKMF04000386">
    <property type="protein sequence ID" value="KAK7834557.1"/>
    <property type="molecule type" value="Genomic_DNA"/>
</dbReference>
<protein>
    <recommendedName>
        <fullName evidence="3">RNase H type-1 domain-containing protein</fullName>
    </recommendedName>
</protein>
<dbReference type="InterPro" id="IPR053151">
    <property type="entry name" value="RNase_H-like"/>
</dbReference>
<keyword evidence="5" id="KW-1185">Reference proteome</keyword>
<accession>A0AAW0K5U7</accession>
<feature type="domain" description="RNase H type-1" evidence="3">
    <location>
        <begin position="235"/>
        <end position="313"/>
    </location>
</feature>
<evidence type="ECO:0000313" key="4">
    <source>
        <dbReference type="EMBL" id="KAK7834557.1"/>
    </source>
</evidence>
<comment type="caution">
    <text evidence="4">The sequence shown here is derived from an EMBL/GenBank/DDBJ whole genome shotgun (WGS) entry which is preliminary data.</text>
</comment>
<dbReference type="Proteomes" id="UP000237347">
    <property type="component" value="Unassembled WGS sequence"/>
</dbReference>
<dbReference type="CDD" id="cd06222">
    <property type="entry name" value="RNase_H_like"/>
    <property type="match status" value="1"/>
</dbReference>
<dbReference type="PANTHER" id="PTHR47723">
    <property type="entry name" value="OS05G0353850 PROTEIN"/>
    <property type="match status" value="1"/>
</dbReference>
<dbReference type="InterPro" id="IPR044730">
    <property type="entry name" value="RNase_H-like_dom_plant"/>
</dbReference>
<feature type="region of interest" description="Disordered" evidence="2">
    <location>
        <begin position="56"/>
        <end position="91"/>
    </location>
</feature>
<dbReference type="GO" id="GO:0003676">
    <property type="term" value="F:nucleic acid binding"/>
    <property type="evidence" value="ECO:0007669"/>
    <property type="project" value="InterPro"/>
</dbReference>
<feature type="compositionally biased region" description="Basic residues" evidence="2">
    <location>
        <begin position="61"/>
        <end position="71"/>
    </location>
</feature>
<gene>
    <name evidence="4" type="ORF">CFP56_024676</name>
</gene>
<dbReference type="InterPro" id="IPR036397">
    <property type="entry name" value="RNaseH_sf"/>
</dbReference>
<reference evidence="4 5" key="1">
    <citation type="journal article" date="2018" name="Sci. Data">
        <title>The draft genome sequence of cork oak.</title>
        <authorList>
            <person name="Ramos A.M."/>
            <person name="Usie A."/>
            <person name="Barbosa P."/>
            <person name="Barros P.M."/>
            <person name="Capote T."/>
            <person name="Chaves I."/>
            <person name="Simoes F."/>
            <person name="Abreu I."/>
            <person name="Carrasquinho I."/>
            <person name="Faro C."/>
            <person name="Guimaraes J.B."/>
            <person name="Mendonca D."/>
            <person name="Nobrega F."/>
            <person name="Rodrigues L."/>
            <person name="Saibo N.J.M."/>
            <person name="Varela M.C."/>
            <person name="Egas C."/>
            <person name="Matos J."/>
            <person name="Miguel C.M."/>
            <person name="Oliveira M.M."/>
            <person name="Ricardo C.P."/>
            <person name="Goncalves S."/>
        </authorList>
    </citation>
    <scope>NUCLEOTIDE SEQUENCE [LARGE SCALE GENOMIC DNA]</scope>
    <source>
        <strain evidence="5">cv. HL8</strain>
    </source>
</reference>
<dbReference type="GO" id="GO:0004523">
    <property type="term" value="F:RNA-DNA hybrid ribonuclease activity"/>
    <property type="evidence" value="ECO:0007669"/>
    <property type="project" value="InterPro"/>
</dbReference>
<feature type="coiled-coil region" evidence="1">
    <location>
        <begin position="193"/>
        <end position="223"/>
    </location>
</feature>